<evidence type="ECO:0000313" key="3">
    <source>
        <dbReference type="Proteomes" id="UP000254794"/>
    </source>
</evidence>
<dbReference type="RefSeq" id="WP_115331973.1">
    <property type="nucleotide sequence ID" value="NZ_CAAAHP010000006.1"/>
</dbReference>
<dbReference type="SUPFAM" id="SSF51569">
    <property type="entry name" value="Aldolase"/>
    <property type="match status" value="1"/>
</dbReference>
<dbReference type="Proteomes" id="UP000254794">
    <property type="component" value="Unassembled WGS sequence"/>
</dbReference>
<dbReference type="OrthoDB" id="9807051at2"/>
<proteinExistence type="predicted"/>
<name>A0A378JR89_9GAMM</name>
<dbReference type="Gene3D" id="3.20.20.70">
    <property type="entry name" value="Aldolase class I"/>
    <property type="match status" value="1"/>
</dbReference>
<dbReference type="EC" id="2.2.1.2" evidence="2"/>
<dbReference type="PANTHER" id="PTHR10683:SF40">
    <property type="entry name" value="FRUCTOSE-6-PHOSPHATE ALDOLASE 1-RELATED"/>
    <property type="match status" value="1"/>
</dbReference>
<dbReference type="GO" id="GO:0005975">
    <property type="term" value="P:carbohydrate metabolic process"/>
    <property type="evidence" value="ECO:0007669"/>
    <property type="project" value="InterPro"/>
</dbReference>
<dbReference type="InterPro" id="IPR011861">
    <property type="entry name" value="Transald_staph-type"/>
</dbReference>
<accession>A0A378JR89</accession>
<dbReference type="NCBIfam" id="TIGR02134">
    <property type="entry name" value="transald_staph"/>
    <property type="match status" value="1"/>
</dbReference>
<protein>
    <submittedName>
        <fullName evidence="2">Transaldolase</fullName>
        <ecNumber evidence="2">2.2.1.2</ecNumber>
    </submittedName>
</protein>
<dbReference type="InterPro" id="IPR001585">
    <property type="entry name" value="TAL/FSA"/>
</dbReference>
<evidence type="ECO:0000313" key="2">
    <source>
        <dbReference type="EMBL" id="STX52410.1"/>
    </source>
</evidence>
<dbReference type="EMBL" id="UGOD01000001">
    <property type="protein sequence ID" value="STX52410.1"/>
    <property type="molecule type" value="Genomic_DNA"/>
</dbReference>
<organism evidence="2 3">
    <name type="scientific">Legionella busanensis</name>
    <dbReference type="NCBI Taxonomy" id="190655"/>
    <lineage>
        <taxon>Bacteria</taxon>
        <taxon>Pseudomonadati</taxon>
        <taxon>Pseudomonadota</taxon>
        <taxon>Gammaproteobacteria</taxon>
        <taxon>Legionellales</taxon>
        <taxon>Legionellaceae</taxon>
        <taxon>Legionella</taxon>
    </lineage>
</organism>
<gene>
    <name evidence="2" type="primary">tal</name>
    <name evidence="2" type="ORF">NCTC13316_02523</name>
</gene>
<evidence type="ECO:0000256" key="1">
    <source>
        <dbReference type="ARBA" id="ARBA00023270"/>
    </source>
</evidence>
<sequence length="240" mass="27091">MNEKIEKLKVKIFSDGTDKTHLLELCKQPYIKGWTTNPSLMHQEGVLDYQAFAQELLTLIPPHRPISFEVIADDFKEMEQQALKISSWGDNIYVKIPITNTRRETCHSLVKKLTAQQIKVNVTAVMTLEQVRHIISALSPNVPSYISIFAGRIADTGLDPLPIMVEALKIMKTNPLTELVWASTREVFNIFQADKIGCHIITVSIDILKKLSLVGYNLDDYSLATVKKFYDDAIAAGFKL</sequence>
<reference evidence="2 3" key="1">
    <citation type="submission" date="2018-06" db="EMBL/GenBank/DDBJ databases">
        <authorList>
            <consortium name="Pathogen Informatics"/>
            <person name="Doyle S."/>
        </authorList>
    </citation>
    <scope>NUCLEOTIDE SEQUENCE [LARGE SCALE GENOMIC DNA]</scope>
    <source>
        <strain evidence="2 3">NCTC13316</strain>
    </source>
</reference>
<dbReference type="PANTHER" id="PTHR10683">
    <property type="entry name" value="TRANSALDOLASE"/>
    <property type="match status" value="1"/>
</dbReference>
<dbReference type="Pfam" id="PF00923">
    <property type="entry name" value="TAL_FSA"/>
    <property type="match status" value="1"/>
</dbReference>
<keyword evidence="2" id="KW-0808">Transferase</keyword>
<dbReference type="InterPro" id="IPR013785">
    <property type="entry name" value="Aldolase_TIM"/>
</dbReference>
<dbReference type="GO" id="GO:0004801">
    <property type="term" value="F:transaldolase activity"/>
    <property type="evidence" value="ECO:0007669"/>
    <property type="project" value="UniProtKB-EC"/>
</dbReference>
<keyword evidence="3" id="KW-1185">Reference proteome</keyword>
<dbReference type="AlphaFoldDB" id="A0A378JR89"/>
<keyword evidence="1" id="KW-0704">Schiff base</keyword>